<dbReference type="PANTHER" id="PTHR30543:SF21">
    <property type="entry name" value="NAD(P)H-DEPENDENT FMN REDUCTASE LOT6"/>
    <property type="match status" value="1"/>
</dbReference>
<dbReference type="Proteomes" id="UP000287910">
    <property type="component" value="Unassembled WGS sequence"/>
</dbReference>
<evidence type="ECO:0000313" key="4">
    <source>
        <dbReference type="Proteomes" id="UP000287910"/>
    </source>
</evidence>
<dbReference type="SUPFAM" id="SSF52218">
    <property type="entry name" value="Flavoproteins"/>
    <property type="match status" value="1"/>
</dbReference>
<dbReference type="GO" id="GO:0016491">
    <property type="term" value="F:oxidoreductase activity"/>
    <property type="evidence" value="ECO:0007669"/>
    <property type="project" value="InterPro"/>
</dbReference>
<accession>A0A432LAS7</accession>
<dbReference type="InterPro" id="IPR005025">
    <property type="entry name" value="FMN_Rdtase-like_dom"/>
</dbReference>
<organism evidence="3 4">
    <name type="scientific">Lysinibacillus antri</name>
    <dbReference type="NCBI Taxonomy" id="2498145"/>
    <lineage>
        <taxon>Bacteria</taxon>
        <taxon>Bacillati</taxon>
        <taxon>Bacillota</taxon>
        <taxon>Bacilli</taxon>
        <taxon>Bacillales</taxon>
        <taxon>Bacillaceae</taxon>
        <taxon>Lysinibacillus</taxon>
    </lineage>
</organism>
<dbReference type="AlphaFoldDB" id="A0A432LAS7"/>
<dbReference type="Pfam" id="PF03358">
    <property type="entry name" value="FMN_red"/>
    <property type="match status" value="1"/>
</dbReference>
<keyword evidence="4" id="KW-1185">Reference proteome</keyword>
<feature type="domain" description="NADPH-dependent FMN reductase-like" evidence="2">
    <location>
        <begin position="2"/>
        <end position="148"/>
    </location>
</feature>
<comment type="similarity">
    <text evidence="1">Belongs to the azoreductase type 2 family.</text>
</comment>
<reference evidence="3 4" key="1">
    <citation type="submission" date="2018-12" db="EMBL/GenBank/DDBJ databases">
        <title>Lysinibacillus antri sp. nov., isolated from a cave soil.</title>
        <authorList>
            <person name="Narsing Rao M.P."/>
            <person name="Zhang H."/>
            <person name="Dong Z.-Y."/>
            <person name="Niu X.-K."/>
            <person name="Zhang K."/>
            <person name="Fang B.-Z."/>
            <person name="Kang Y.-Q."/>
            <person name="Xiao M."/>
            <person name="Li W.-J."/>
        </authorList>
    </citation>
    <scope>NUCLEOTIDE SEQUENCE [LARGE SCALE GENOMIC DNA]</scope>
    <source>
        <strain evidence="3 4">SYSU K30002</strain>
    </source>
</reference>
<evidence type="ECO:0000313" key="3">
    <source>
        <dbReference type="EMBL" id="RUL51275.1"/>
    </source>
</evidence>
<comment type="caution">
    <text evidence="3">The sequence shown here is derived from an EMBL/GenBank/DDBJ whole genome shotgun (WGS) entry which is preliminary data.</text>
</comment>
<dbReference type="EMBL" id="RYYR01000016">
    <property type="protein sequence ID" value="RUL51275.1"/>
    <property type="molecule type" value="Genomic_DNA"/>
</dbReference>
<proteinExistence type="inferred from homology"/>
<dbReference type="InterPro" id="IPR050712">
    <property type="entry name" value="NAD(P)H-dep_reductase"/>
</dbReference>
<name>A0A432LAS7_9BACI</name>
<dbReference type="GO" id="GO:0010181">
    <property type="term" value="F:FMN binding"/>
    <property type="evidence" value="ECO:0007669"/>
    <property type="project" value="TreeGrafter"/>
</dbReference>
<dbReference type="PANTHER" id="PTHR30543">
    <property type="entry name" value="CHROMATE REDUCTASE"/>
    <property type="match status" value="1"/>
</dbReference>
<evidence type="ECO:0000256" key="1">
    <source>
        <dbReference type="ARBA" id="ARBA00009428"/>
    </source>
</evidence>
<dbReference type="Gene3D" id="3.40.50.360">
    <property type="match status" value="1"/>
</dbReference>
<evidence type="ECO:0000259" key="2">
    <source>
        <dbReference type="Pfam" id="PF03358"/>
    </source>
</evidence>
<dbReference type="GO" id="GO:0005829">
    <property type="term" value="C:cytosol"/>
    <property type="evidence" value="ECO:0007669"/>
    <property type="project" value="TreeGrafter"/>
</dbReference>
<gene>
    <name evidence="3" type="ORF">EK386_12370</name>
</gene>
<sequence>MVKVALISGSLRKESISTKIAKAVGELFPEGYEAQFVDIGSLPMYNEDLETDNPPAEYIAFRNAIKESDAVLFVTPEYNRSFSGAIKNAVDVGSRPYGQASLEGKPAAIISQSMGNLGGFGANHHLRQTLVFLNMPLLQQPEAYIGNSGDLFDENGKIKNPDTTQFLQSFVNAFVDLINRYNR</sequence>
<protein>
    <submittedName>
        <fullName evidence="3">NAD(P)H-dependent oxidoreductase</fullName>
    </submittedName>
</protein>
<dbReference type="InterPro" id="IPR029039">
    <property type="entry name" value="Flavoprotein-like_sf"/>
</dbReference>
<dbReference type="RefSeq" id="WP_126659486.1">
    <property type="nucleotide sequence ID" value="NZ_RYYR01000016.1"/>
</dbReference>